<accession>A0ACB8BP66</accession>
<sequence>MEAEIAEAITDLRASQQTALVEVAALVVVLYDHVQSFAQEVELIWRGPVSPITVLYILHRYLGNAILIAGLTVSLSHVLSDQVSYGLIEFEAWGTLMCVWIIQGVMQLRIFAMYHGSKKIGVLLGICFVAEIVTTAAVLWSNVGPGGPFGAMRVVVIANGLCVATGIRADSIVLTYVPVLCFDVILFGLAARISAKDVIEVIRSGGVGQASSLMKVLARDSLIYFLINLTLMIVTIVVWVSVPAIYGDGIAILLIDSVLVITNSRLVLGLRACRAGSGVQVGGNMPVSIGGGICAVDEGIPMHVLNITRGGP</sequence>
<reference evidence="1" key="1">
    <citation type="journal article" date="2021" name="New Phytol.">
        <title>Evolutionary innovations through gain and loss of genes in the ectomycorrhizal Boletales.</title>
        <authorList>
            <person name="Wu G."/>
            <person name="Miyauchi S."/>
            <person name="Morin E."/>
            <person name="Kuo A."/>
            <person name="Drula E."/>
            <person name="Varga T."/>
            <person name="Kohler A."/>
            <person name="Feng B."/>
            <person name="Cao Y."/>
            <person name="Lipzen A."/>
            <person name="Daum C."/>
            <person name="Hundley H."/>
            <person name="Pangilinan J."/>
            <person name="Johnson J."/>
            <person name="Barry K."/>
            <person name="LaButti K."/>
            <person name="Ng V."/>
            <person name="Ahrendt S."/>
            <person name="Min B."/>
            <person name="Choi I.G."/>
            <person name="Park H."/>
            <person name="Plett J.M."/>
            <person name="Magnuson J."/>
            <person name="Spatafora J.W."/>
            <person name="Nagy L.G."/>
            <person name="Henrissat B."/>
            <person name="Grigoriev I.V."/>
            <person name="Yang Z.L."/>
            <person name="Xu J."/>
            <person name="Martin F.M."/>
        </authorList>
    </citation>
    <scope>NUCLEOTIDE SEQUENCE</scope>
    <source>
        <strain evidence="1">KUC20120723A-06</strain>
    </source>
</reference>
<evidence type="ECO:0000313" key="1">
    <source>
        <dbReference type="EMBL" id="KAH7927292.1"/>
    </source>
</evidence>
<name>A0ACB8BP66_9AGAM</name>
<comment type="caution">
    <text evidence="1">The sequence shown here is derived from an EMBL/GenBank/DDBJ whole genome shotgun (WGS) entry which is preliminary data.</text>
</comment>
<organism evidence="1 2">
    <name type="scientific">Leucogyrophana mollusca</name>
    <dbReference type="NCBI Taxonomy" id="85980"/>
    <lineage>
        <taxon>Eukaryota</taxon>
        <taxon>Fungi</taxon>
        <taxon>Dikarya</taxon>
        <taxon>Basidiomycota</taxon>
        <taxon>Agaricomycotina</taxon>
        <taxon>Agaricomycetes</taxon>
        <taxon>Agaricomycetidae</taxon>
        <taxon>Boletales</taxon>
        <taxon>Boletales incertae sedis</taxon>
        <taxon>Leucogyrophana</taxon>
    </lineage>
</organism>
<gene>
    <name evidence="1" type="ORF">BV22DRAFT_296472</name>
</gene>
<protein>
    <submittedName>
        <fullName evidence="1">Uncharacterized protein</fullName>
    </submittedName>
</protein>
<evidence type="ECO:0000313" key="2">
    <source>
        <dbReference type="Proteomes" id="UP000790709"/>
    </source>
</evidence>
<dbReference type="Proteomes" id="UP000790709">
    <property type="component" value="Unassembled WGS sequence"/>
</dbReference>
<proteinExistence type="predicted"/>
<keyword evidence="2" id="KW-1185">Reference proteome</keyword>
<dbReference type="EMBL" id="MU266369">
    <property type="protein sequence ID" value="KAH7927292.1"/>
    <property type="molecule type" value="Genomic_DNA"/>
</dbReference>